<dbReference type="SUPFAM" id="SSF52540">
    <property type="entry name" value="P-loop containing nucleoside triphosphate hydrolases"/>
    <property type="match status" value="1"/>
</dbReference>
<feature type="non-terminal residue" evidence="4">
    <location>
        <position position="757"/>
    </location>
</feature>
<dbReference type="Pfam" id="PF00176">
    <property type="entry name" value="SNF2-rel_dom"/>
    <property type="match status" value="1"/>
</dbReference>
<proteinExistence type="predicted"/>
<dbReference type="InterPro" id="IPR027417">
    <property type="entry name" value="P-loop_NTPase"/>
</dbReference>
<feature type="non-terminal residue" evidence="4">
    <location>
        <position position="1"/>
    </location>
</feature>
<feature type="compositionally biased region" description="Low complexity" evidence="2">
    <location>
        <begin position="172"/>
        <end position="196"/>
    </location>
</feature>
<keyword evidence="5" id="KW-1185">Reference proteome</keyword>
<dbReference type="SMART" id="SM00487">
    <property type="entry name" value="DEXDc"/>
    <property type="match status" value="1"/>
</dbReference>
<dbReference type="InterPro" id="IPR019734">
    <property type="entry name" value="TPR_rpt"/>
</dbReference>
<feature type="compositionally biased region" description="Low complexity" evidence="2">
    <location>
        <begin position="244"/>
        <end position="273"/>
    </location>
</feature>
<evidence type="ECO:0000256" key="2">
    <source>
        <dbReference type="SAM" id="MobiDB-lite"/>
    </source>
</evidence>
<feature type="compositionally biased region" description="Basic and acidic residues" evidence="2">
    <location>
        <begin position="231"/>
        <end position="243"/>
    </location>
</feature>
<feature type="coiled-coil region" evidence="1">
    <location>
        <begin position="416"/>
        <end position="443"/>
    </location>
</feature>
<feature type="domain" description="Helicase ATP-binding" evidence="3">
    <location>
        <begin position="500"/>
        <end position="692"/>
    </location>
</feature>
<dbReference type="InterPro" id="IPR014001">
    <property type="entry name" value="Helicase_ATP-bd"/>
</dbReference>
<dbReference type="InterPro" id="IPR038718">
    <property type="entry name" value="SNF2-like_sf"/>
</dbReference>
<dbReference type="GO" id="GO:0015616">
    <property type="term" value="F:DNA translocase activity"/>
    <property type="evidence" value="ECO:0007669"/>
    <property type="project" value="TreeGrafter"/>
</dbReference>
<name>A0A564ZAH5_HYMDI</name>
<organism evidence="4 5">
    <name type="scientific">Hymenolepis diminuta</name>
    <name type="common">Rat tapeworm</name>
    <dbReference type="NCBI Taxonomy" id="6216"/>
    <lineage>
        <taxon>Eukaryota</taxon>
        <taxon>Metazoa</taxon>
        <taxon>Spiralia</taxon>
        <taxon>Lophotrochozoa</taxon>
        <taxon>Platyhelminthes</taxon>
        <taxon>Cestoda</taxon>
        <taxon>Eucestoda</taxon>
        <taxon>Cyclophyllidea</taxon>
        <taxon>Hymenolepididae</taxon>
        <taxon>Hymenolepis</taxon>
    </lineage>
</organism>
<dbReference type="PROSITE" id="PS51192">
    <property type="entry name" value="HELICASE_ATP_BIND_1"/>
    <property type="match status" value="1"/>
</dbReference>
<evidence type="ECO:0000313" key="5">
    <source>
        <dbReference type="Proteomes" id="UP000321570"/>
    </source>
</evidence>
<reference evidence="4 5" key="1">
    <citation type="submission" date="2019-07" db="EMBL/GenBank/DDBJ databases">
        <authorList>
            <person name="Jastrzebski P J."/>
            <person name="Paukszto L."/>
            <person name="Jastrzebski P J."/>
        </authorList>
    </citation>
    <scope>NUCLEOTIDE SEQUENCE [LARGE SCALE GENOMIC DNA]</scope>
    <source>
        <strain evidence="4 5">WMS-il1</strain>
    </source>
</reference>
<gene>
    <name evidence="4" type="ORF">WMSIL1_LOCUS14140</name>
</gene>
<feature type="region of interest" description="Disordered" evidence="2">
    <location>
        <begin position="154"/>
        <end position="305"/>
    </location>
</feature>
<feature type="compositionally biased region" description="Polar residues" evidence="2">
    <location>
        <begin position="154"/>
        <end position="171"/>
    </location>
</feature>
<feature type="compositionally biased region" description="Polar residues" evidence="2">
    <location>
        <begin position="288"/>
        <end position="300"/>
    </location>
</feature>
<dbReference type="Gene3D" id="3.40.50.10810">
    <property type="entry name" value="Tandem AAA-ATPase domain"/>
    <property type="match status" value="1"/>
</dbReference>
<dbReference type="Proteomes" id="UP000321570">
    <property type="component" value="Unassembled WGS sequence"/>
</dbReference>
<sequence>AIPNKENRPASDVERLEQEARSLYELGDLQASLKTLQRAYLINPTGRLERRIERLLNVINSTKQSDVDHLVERTGTLSIREDEQKPNNKLAVETLLYEARILFEQGNTVASLAKVKKAYVIDPDPKTLRKMKRLEAVLENERKLVLQADVEEQSVGTNLTSTQETSNSARDSTASNISSNPSSIQSSIKSKSSLVSSHRESSFTGSLSTQESRSSVTPSRHTSSVSTPKSAESRTRTSTEQKSSESNSGTGSLSIQELSSNTTSQRSSNISSIKSKESRVSAVVELQPSETSENITSQKVATKEDAETEAQEHIKQARSLMEEGRLQECLEELVCAYSIDPNPKTARRIERLQVMITSSSPSTQHPTPKSSTLVPSVEFASEESAHLEKQARVLFQNKDYQGTLGLLLKADKLCPSDKLKRRIGRLRELMDEEEERKKQEDGDDADDVDVLIRSTANLSIAEKKFSPGANMTEVSDSFYLPTRLYEKLYPYQKDGVAWLWNLHKTAPGGILADDMGLGKTLQTIAFLTGYFLCDEEEGAKRKMPHTAIILAPVSVMQTWQSEFEKWSPSLRLYTYYEMTKKARQRALASLQSRGGILLTSYNMFTSGAEEIASRQSVESTGWLSSNREQSYTQTFAYDYVILDEAHRIKNPSAKISQAVRHLDCKHRLLLTGTAIQNSLRELWSLLDFTHSGRLLGGQQTFMLQYGKPILRSRERDASNAERLHGNLMADSLNKMIAPFILRRTKQDTLSVQAKQKM</sequence>
<dbReference type="EMBL" id="CABIJS010000705">
    <property type="protein sequence ID" value="VUZ56501.1"/>
    <property type="molecule type" value="Genomic_DNA"/>
</dbReference>
<dbReference type="PANTHER" id="PTHR45629">
    <property type="entry name" value="SNF2/RAD54 FAMILY MEMBER"/>
    <property type="match status" value="1"/>
</dbReference>
<evidence type="ECO:0000313" key="4">
    <source>
        <dbReference type="EMBL" id="VUZ56501.1"/>
    </source>
</evidence>
<dbReference type="AlphaFoldDB" id="A0A564ZAH5"/>
<feature type="compositionally biased region" description="Polar residues" evidence="2">
    <location>
        <begin position="203"/>
        <end position="230"/>
    </location>
</feature>
<dbReference type="GO" id="GO:0005524">
    <property type="term" value="F:ATP binding"/>
    <property type="evidence" value="ECO:0007669"/>
    <property type="project" value="InterPro"/>
</dbReference>
<keyword evidence="1" id="KW-0175">Coiled coil</keyword>
<dbReference type="SMART" id="SM00028">
    <property type="entry name" value="TPR"/>
    <property type="match status" value="4"/>
</dbReference>
<dbReference type="InterPro" id="IPR000330">
    <property type="entry name" value="SNF2_N"/>
</dbReference>
<evidence type="ECO:0000259" key="3">
    <source>
        <dbReference type="PROSITE" id="PS51192"/>
    </source>
</evidence>
<evidence type="ECO:0000256" key="1">
    <source>
        <dbReference type="SAM" id="Coils"/>
    </source>
</evidence>
<protein>
    <recommendedName>
        <fullName evidence="3">Helicase ATP-binding domain-containing protein</fullName>
    </recommendedName>
</protein>
<dbReference type="PANTHER" id="PTHR45629:SF7">
    <property type="entry name" value="DNA EXCISION REPAIR PROTEIN ERCC-6-RELATED"/>
    <property type="match status" value="1"/>
</dbReference>
<dbReference type="InterPro" id="IPR050496">
    <property type="entry name" value="SNF2_RAD54_helicase_repair"/>
</dbReference>
<accession>A0A564ZAH5</accession>